<keyword evidence="2" id="KW-0732">Signal</keyword>
<feature type="chain" id="PRO_5009938936" evidence="2">
    <location>
        <begin position="27"/>
        <end position="86"/>
    </location>
</feature>
<organism evidence="3 4">
    <name type="scientific">Marinobacterium stanieri</name>
    <dbReference type="NCBI Taxonomy" id="49186"/>
    <lineage>
        <taxon>Bacteria</taxon>
        <taxon>Pseudomonadati</taxon>
        <taxon>Pseudomonadota</taxon>
        <taxon>Gammaproteobacteria</taxon>
        <taxon>Oceanospirillales</taxon>
        <taxon>Oceanospirillaceae</taxon>
        <taxon>Marinobacterium</taxon>
    </lineage>
</organism>
<dbReference type="AlphaFoldDB" id="A0A1N6V680"/>
<feature type="region of interest" description="Disordered" evidence="1">
    <location>
        <begin position="38"/>
        <end position="59"/>
    </location>
</feature>
<dbReference type="EMBL" id="FTMN01000008">
    <property type="protein sequence ID" value="SIQ73259.1"/>
    <property type="molecule type" value="Genomic_DNA"/>
</dbReference>
<evidence type="ECO:0000313" key="4">
    <source>
        <dbReference type="Proteomes" id="UP000186895"/>
    </source>
</evidence>
<feature type="signal peptide" evidence="2">
    <location>
        <begin position="1"/>
        <end position="26"/>
    </location>
</feature>
<keyword evidence="4" id="KW-1185">Reference proteome</keyword>
<dbReference type="STRING" id="49186.SAMN05421647_10858"/>
<evidence type="ECO:0000256" key="2">
    <source>
        <dbReference type="SAM" id="SignalP"/>
    </source>
</evidence>
<evidence type="ECO:0000313" key="3">
    <source>
        <dbReference type="EMBL" id="SIQ73259.1"/>
    </source>
</evidence>
<sequence length="86" mass="9143">MKLHWPLIVFAALLALMLTDHSPSPAERLADADNSTLATLSQAPANQPPPRGGFPSRMGMLDSTQGLLKTVCTDKQPYGCAVHNSA</sequence>
<protein>
    <submittedName>
        <fullName evidence="3">Uncharacterized protein</fullName>
    </submittedName>
</protein>
<proteinExistence type="predicted"/>
<accession>A0A1N6V680</accession>
<gene>
    <name evidence="3" type="ORF">SAMN05421647_10858</name>
</gene>
<dbReference type="Proteomes" id="UP000186895">
    <property type="component" value="Unassembled WGS sequence"/>
</dbReference>
<name>A0A1N6V680_9GAMM</name>
<evidence type="ECO:0000256" key="1">
    <source>
        <dbReference type="SAM" id="MobiDB-lite"/>
    </source>
</evidence>
<reference evidence="3 4" key="1">
    <citation type="submission" date="2017-01" db="EMBL/GenBank/DDBJ databases">
        <authorList>
            <person name="Mah S.A."/>
            <person name="Swanson W.J."/>
            <person name="Moy G.W."/>
            <person name="Vacquier V.D."/>
        </authorList>
    </citation>
    <scope>NUCLEOTIDE SEQUENCE [LARGE SCALE GENOMIC DNA]</scope>
    <source>
        <strain evidence="3 4">DSM 7027</strain>
    </source>
</reference>